<dbReference type="InterPro" id="IPR051043">
    <property type="entry name" value="Sulfatase_Mod_Factor_Kinase"/>
</dbReference>
<dbReference type="NCBIfam" id="TIGR03440">
    <property type="entry name" value="egtB_TIGR03440"/>
    <property type="match status" value="1"/>
</dbReference>
<sequence>MIATAHIVDNSADTLIARFHSRRQYSLLLAEPLTAEDMQLQSMPDASPTKWHLAHTTWFFEQFILLPFVEDYQSPQPQFNYLFNSYYEQKGERHPRAQRGMLSRPTIEDVYAYRQQIDSAIEQLLTTNTCDELVSLMELGMNHEMQHQELLLTDILHAFSLNPLYPAAYNAKSGIAESSADNVSASEQFIPFEAGLHEFGAAPQADFYFDCEGPKHKAYVSSFTLAKGLVTNADWLLFIEAGGYQNPVLWLADGWGVAQQQDWQCPLYWRKHGDTWYQFTLNGLVPLTLNAPVSHISYYEADAYAQWKGCRLPTEYEWELAAREQAISGNFSEKQIFTPMPDVGEGVMQLYGDVWEWTRSPYTPYPGYKAPEGAVGEYNGKFMSGQYVLRGGSCVTPIEQMRSTYRTFFYPHQRWQFMGLRLAKDC</sequence>
<keyword evidence="7" id="KW-1185">Reference proteome</keyword>
<dbReference type="EC" id="1.14.99.50" evidence="6"/>
<keyword evidence="2" id="KW-0408">Iron</keyword>
<dbReference type="Pfam" id="PF12867">
    <property type="entry name" value="DinB_2"/>
    <property type="match status" value="1"/>
</dbReference>
<protein>
    <submittedName>
        <fullName evidence="6">Hercynine oxygenase</fullName>
        <ecNumber evidence="6">1.14.99.50</ecNumber>
    </submittedName>
</protein>
<reference evidence="6 7" key="1">
    <citation type="submission" date="2019-12" db="EMBL/GenBank/DDBJ databases">
        <title>Genome sequencing and assembly of endphytes of Porphyra tenera.</title>
        <authorList>
            <person name="Park J.M."/>
            <person name="Shin R."/>
            <person name="Jo S.H."/>
        </authorList>
    </citation>
    <scope>NUCLEOTIDE SEQUENCE [LARGE SCALE GENOMIC DNA]</scope>
    <source>
        <strain evidence="6 7">GPM4</strain>
    </source>
</reference>
<dbReference type="InterPro" id="IPR017806">
    <property type="entry name" value="EgtB"/>
</dbReference>
<dbReference type="InterPro" id="IPR042095">
    <property type="entry name" value="SUMF_sf"/>
</dbReference>
<accession>A0A857JDC6</accession>
<dbReference type="SUPFAM" id="SSF109854">
    <property type="entry name" value="DinB/YfiT-like putative metalloenzymes"/>
    <property type="match status" value="1"/>
</dbReference>
<feature type="domain" description="DinB-like" evidence="5">
    <location>
        <begin position="19"/>
        <end position="131"/>
    </location>
</feature>
<dbReference type="AlphaFoldDB" id="A0A857JDC6"/>
<dbReference type="OrthoDB" id="9768004at2"/>
<dbReference type="GO" id="GO:0044875">
    <property type="term" value="F:gamma-glutamyl hercynylcysteine sulfoxide synthase activity"/>
    <property type="evidence" value="ECO:0007669"/>
    <property type="project" value="UniProtKB-EC"/>
</dbReference>
<gene>
    <name evidence="6" type="ORF">FX988_00242</name>
</gene>
<evidence type="ECO:0000256" key="2">
    <source>
        <dbReference type="ARBA" id="ARBA00023004"/>
    </source>
</evidence>
<evidence type="ECO:0000256" key="3">
    <source>
        <dbReference type="ARBA" id="ARBA00037882"/>
    </source>
</evidence>
<evidence type="ECO:0000313" key="6">
    <source>
        <dbReference type="EMBL" id="QHJ10033.1"/>
    </source>
</evidence>
<feature type="domain" description="Sulfatase-modifying factor enzyme-like" evidence="4">
    <location>
        <begin position="345"/>
        <end position="424"/>
    </location>
</feature>
<dbReference type="Gene3D" id="3.90.1580.10">
    <property type="entry name" value="paralog of FGE (formylglycine-generating enzyme)"/>
    <property type="match status" value="2"/>
</dbReference>
<dbReference type="Pfam" id="PF03781">
    <property type="entry name" value="FGE-sulfatase"/>
    <property type="match status" value="2"/>
</dbReference>
<organism evidence="6 7">
    <name type="scientific">Paraglaciecola mesophila</name>
    <dbReference type="NCBI Taxonomy" id="197222"/>
    <lineage>
        <taxon>Bacteria</taxon>
        <taxon>Pseudomonadati</taxon>
        <taxon>Pseudomonadota</taxon>
        <taxon>Gammaproteobacteria</taxon>
        <taxon>Alteromonadales</taxon>
        <taxon>Alteromonadaceae</taxon>
        <taxon>Paraglaciecola</taxon>
    </lineage>
</organism>
<dbReference type="InterPro" id="IPR024775">
    <property type="entry name" value="DinB-like"/>
</dbReference>
<dbReference type="SUPFAM" id="SSF56436">
    <property type="entry name" value="C-type lectin-like"/>
    <property type="match status" value="1"/>
</dbReference>
<dbReference type="PANTHER" id="PTHR23150">
    <property type="entry name" value="SULFATASE MODIFYING FACTOR 1, 2"/>
    <property type="match status" value="1"/>
</dbReference>
<evidence type="ECO:0000259" key="5">
    <source>
        <dbReference type="Pfam" id="PF12867"/>
    </source>
</evidence>
<dbReference type="InterPro" id="IPR034660">
    <property type="entry name" value="DinB/YfiT-like"/>
</dbReference>
<dbReference type="PANTHER" id="PTHR23150:SF36">
    <property type="entry name" value="HERCYNINE OXYGENASE"/>
    <property type="match status" value="1"/>
</dbReference>
<name>A0A857JDC6_9ALTE</name>
<keyword evidence="1 6" id="KW-0560">Oxidoreductase</keyword>
<comment type="pathway">
    <text evidence="3">Amino-acid biosynthesis; ergothioneine biosynthesis.</text>
</comment>
<dbReference type="Proteomes" id="UP000464524">
    <property type="component" value="Chromosome"/>
</dbReference>
<dbReference type="EMBL" id="CP047656">
    <property type="protein sequence ID" value="QHJ10033.1"/>
    <property type="molecule type" value="Genomic_DNA"/>
</dbReference>
<evidence type="ECO:0000259" key="4">
    <source>
        <dbReference type="Pfam" id="PF03781"/>
    </source>
</evidence>
<evidence type="ECO:0000313" key="7">
    <source>
        <dbReference type="Proteomes" id="UP000464524"/>
    </source>
</evidence>
<proteinExistence type="predicted"/>
<evidence type="ECO:0000256" key="1">
    <source>
        <dbReference type="ARBA" id="ARBA00023002"/>
    </source>
</evidence>
<dbReference type="InterPro" id="IPR005532">
    <property type="entry name" value="SUMF_dom"/>
</dbReference>
<dbReference type="RefSeq" id="WP_160177965.1">
    <property type="nucleotide sequence ID" value="NZ_CP047656.1"/>
</dbReference>
<dbReference type="InterPro" id="IPR016187">
    <property type="entry name" value="CTDL_fold"/>
</dbReference>
<dbReference type="KEGG" id="pmes:FX988_00242"/>
<feature type="domain" description="Sulfatase-modifying factor enzyme-like" evidence="4">
    <location>
        <begin position="188"/>
        <end position="325"/>
    </location>
</feature>